<reference evidence="15" key="1">
    <citation type="submission" date="2020-08" db="EMBL/GenBank/DDBJ databases">
        <title>Spodoptera exigua strain:BAW_Kor-Di-RS1 Genome sequencing and assembly.</title>
        <authorList>
            <person name="Kim J."/>
            <person name="Nam H.Y."/>
            <person name="Kwon M."/>
            <person name="Choi J.H."/>
            <person name="Cho S.R."/>
            <person name="Kim G.-H."/>
        </authorList>
    </citation>
    <scope>NUCLEOTIDE SEQUENCE</scope>
    <source>
        <strain evidence="15">BAW_Kor-Di-RS1</strain>
        <tissue evidence="15">Whole-body</tissue>
    </source>
</reference>
<keyword evidence="16" id="KW-1185">Reference proteome</keyword>
<dbReference type="GO" id="GO:0008417">
    <property type="term" value="F:fucosyltransferase activity"/>
    <property type="evidence" value="ECO:0007669"/>
    <property type="project" value="InterPro"/>
</dbReference>
<keyword evidence="4 12" id="KW-0328">Glycosyltransferase</keyword>
<dbReference type="InterPro" id="IPR055270">
    <property type="entry name" value="Glyco_tran_10_C"/>
</dbReference>
<keyword evidence="8 12" id="KW-1133">Transmembrane helix</keyword>
<evidence type="ECO:0000313" key="15">
    <source>
        <dbReference type="EMBL" id="KAF9411315.1"/>
    </source>
</evidence>
<evidence type="ECO:0000256" key="9">
    <source>
        <dbReference type="ARBA" id="ARBA00023034"/>
    </source>
</evidence>
<dbReference type="SUPFAM" id="SSF53756">
    <property type="entry name" value="UDP-Glycosyltransferase/glycogen phosphorylase"/>
    <property type="match status" value="1"/>
</dbReference>
<evidence type="ECO:0000256" key="11">
    <source>
        <dbReference type="ARBA" id="ARBA00023180"/>
    </source>
</evidence>
<sequence>MMVTLIRLFHFYRRPSKYVVASFLLIIAMVFVWRIRFIPSRKMAPTPPAPLLLDSHKYILSWENYYMITDYDDLQCPVNNCIFTHDKNLYNGDYSQFDAVLFYERSLTLPVEYLPINRTSSQLYVFATIESSYNYPACELYFDNFFNWTMTYRLNSDIGWPYFVVRNLTGHILAPSVNVKWPNHKDIPISPNVIEKLANKTRAAGWLVSHCRAESMRDEYLTRLQEHLYHFSLQIDVFGACSNIRCRYSSCEEMFTRDYYFYMAFENSFDEDYVTEKVLHGYDNYAVPIVYGGANYTRFLPPGSYINAREYHPYNLAYLIHQAIKHPSIYHEYFRWRHFYTIDAGPPGTHPLCKLCAALNTNTIGRKTYDKFRLWWNLPNGMKWCLSPSFWNEITLLHIDNKHIVNMY</sequence>
<evidence type="ECO:0000256" key="1">
    <source>
        <dbReference type="ARBA" id="ARBA00004447"/>
    </source>
</evidence>
<comment type="similarity">
    <text evidence="3 12">Belongs to the glycosyltransferase 10 family.</text>
</comment>
<feature type="domain" description="Fucosyltransferase N-terminal" evidence="14">
    <location>
        <begin position="56"/>
        <end position="162"/>
    </location>
</feature>
<evidence type="ECO:0000256" key="6">
    <source>
        <dbReference type="ARBA" id="ARBA00022692"/>
    </source>
</evidence>
<evidence type="ECO:0000256" key="12">
    <source>
        <dbReference type="RuleBase" id="RU003832"/>
    </source>
</evidence>
<keyword evidence="6 12" id="KW-0812">Transmembrane</keyword>
<comment type="subcellular location">
    <subcellularLocation>
        <location evidence="1 12">Golgi apparatus</location>
        <location evidence="1 12">Golgi stack membrane</location>
        <topology evidence="1 12">Single-pass type II membrane protein</topology>
    </subcellularLocation>
</comment>
<evidence type="ECO:0000256" key="3">
    <source>
        <dbReference type="ARBA" id="ARBA00008919"/>
    </source>
</evidence>
<dbReference type="Gene3D" id="3.40.50.11660">
    <property type="entry name" value="Glycosyl transferase family 10, C-terminal domain"/>
    <property type="match status" value="1"/>
</dbReference>
<accession>A0A835GC91</accession>
<evidence type="ECO:0000256" key="10">
    <source>
        <dbReference type="ARBA" id="ARBA00023136"/>
    </source>
</evidence>
<evidence type="ECO:0000259" key="14">
    <source>
        <dbReference type="Pfam" id="PF17039"/>
    </source>
</evidence>
<evidence type="ECO:0000256" key="5">
    <source>
        <dbReference type="ARBA" id="ARBA00022679"/>
    </source>
</evidence>
<keyword evidence="11" id="KW-0325">Glycoprotein</keyword>
<protein>
    <recommendedName>
        <fullName evidence="12">Fucosyltransferase</fullName>
        <ecNumber evidence="12">2.4.1.-</ecNumber>
    </recommendedName>
</protein>
<dbReference type="InterPro" id="IPR038577">
    <property type="entry name" value="GT10-like_C_sf"/>
</dbReference>
<keyword evidence="10 12" id="KW-0472">Membrane</keyword>
<dbReference type="Proteomes" id="UP000648187">
    <property type="component" value="Unassembled WGS sequence"/>
</dbReference>
<name>A0A835GC91_SPOEX</name>
<dbReference type="GO" id="GO:0032580">
    <property type="term" value="C:Golgi cisterna membrane"/>
    <property type="evidence" value="ECO:0007669"/>
    <property type="project" value="UniProtKB-SubCell"/>
</dbReference>
<evidence type="ECO:0000256" key="2">
    <source>
        <dbReference type="ARBA" id="ARBA00004922"/>
    </source>
</evidence>
<comment type="pathway">
    <text evidence="2">Protein modification; protein glycosylation.</text>
</comment>
<dbReference type="AlphaFoldDB" id="A0A835GC91"/>
<dbReference type="EMBL" id="JACKWZ010000229">
    <property type="protein sequence ID" value="KAF9411315.1"/>
    <property type="molecule type" value="Genomic_DNA"/>
</dbReference>
<gene>
    <name evidence="15" type="ORF">HW555_009880</name>
</gene>
<comment type="caution">
    <text evidence="15">The sequence shown here is derived from an EMBL/GenBank/DDBJ whole genome shotgun (WGS) entry which is preliminary data.</text>
</comment>
<evidence type="ECO:0000256" key="7">
    <source>
        <dbReference type="ARBA" id="ARBA00022968"/>
    </source>
</evidence>
<dbReference type="PANTHER" id="PTHR48438">
    <property type="entry name" value="ALPHA-(1,3)-FUCOSYLTRANSFERASE C-RELATED"/>
    <property type="match status" value="1"/>
</dbReference>
<dbReference type="InterPro" id="IPR031481">
    <property type="entry name" value="Glyco_tran_10_N"/>
</dbReference>
<evidence type="ECO:0000256" key="8">
    <source>
        <dbReference type="ARBA" id="ARBA00022989"/>
    </source>
</evidence>
<dbReference type="Pfam" id="PF00852">
    <property type="entry name" value="Glyco_transf_10"/>
    <property type="match status" value="1"/>
</dbReference>
<keyword evidence="9 12" id="KW-0333">Golgi apparatus</keyword>
<feature type="transmembrane region" description="Helical" evidence="12">
    <location>
        <begin position="18"/>
        <end position="35"/>
    </location>
</feature>
<evidence type="ECO:0000259" key="13">
    <source>
        <dbReference type="Pfam" id="PF00852"/>
    </source>
</evidence>
<feature type="domain" description="Fucosyltransferase C-terminal" evidence="13">
    <location>
        <begin position="198"/>
        <end position="375"/>
    </location>
</feature>
<proteinExistence type="inferred from homology"/>
<dbReference type="PANTHER" id="PTHR48438:SF1">
    <property type="entry name" value="ALPHA-(1,3)-FUCOSYLTRANSFERASE C-RELATED"/>
    <property type="match status" value="1"/>
</dbReference>
<dbReference type="Pfam" id="PF17039">
    <property type="entry name" value="Glyco_tran_10_N"/>
    <property type="match status" value="1"/>
</dbReference>
<keyword evidence="7" id="KW-0735">Signal-anchor</keyword>
<evidence type="ECO:0000256" key="4">
    <source>
        <dbReference type="ARBA" id="ARBA00022676"/>
    </source>
</evidence>
<keyword evidence="5 12" id="KW-0808">Transferase</keyword>
<dbReference type="InterPro" id="IPR001503">
    <property type="entry name" value="Glyco_trans_10"/>
</dbReference>
<dbReference type="UniPathway" id="UPA00378"/>
<evidence type="ECO:0000313" key="16">
    <source>
        <dbReference type="Proteomes" id="UP000648187"/>
    </source>
</evidence>
<dbReference type="EC" id="2.4.1.-" evidence="12"/>
<organism evidence="15 16">
    <name type="scientific">Spodoptera exigua</name>
    <name type="common">Beet armyworm</name>
    <name type="synonym">Noctua fulgens</name>
    <dbReference type="NCBI Taxonomy" id="7107"/>
    <lineage>
        <taxon>Eukaryota</taxon>
        <taxon>Metazoa</taxon>
        <taxon>Ecdysozoa</taxon>
        <taxon>Arthropoda</taxon>
        <taxon>Hexapoda</taxon>
        <taxon>Insecta</taxon>
        <taxon>Pterygota</taxon>
        <taxon>Neoptera</taxon>
        <taxon>Endopterygota</taxon>
        <taxon>Lepidoptera</taxon>
        <taxon>Glossata</taxon>
        <taxon>Ditrysia</taxon>
        <taxon>Noctuoidea</taxon>
        <taxon>Noctuidae</taxon>
        <taxon>Amphipyrinae</taxon>
        <taxon>Spodoptera</taxon>
    </lineage>
</organism>